<dbReference type="AlphaFoldDB" id="F9WVL1"/>
<accession>F9WVL1</accession>
<reference evidence="3 4" key="1">
    <citation type="journal article" date="2012" name="Proc. Natl. Acad. Sci. U.S.A.">
        <title>Antigenic diversity is generated by distinct evolutionary mechanisms in African trypanosome species.</title>
        <authorList>
            <person name="Jackson A.P."/>
            <person name="Berry A."/>
            <person name="Aslett M."/>
            <person name="Allison H.C."/>
            <person name="Burton P."/>
            <person name="Vavrova-Anderson J."/>
            <person name="Brown R."/>
            <person name="Browne H."/>
            <person name="Corton N."/>
            <person name="Hauser H."/>
            <person name="Gamble J."/>
            <person name="Gilderthorp R."/>
            <person name="Marcello L."/>
            <person name="McQuillan J."/>
            <person name="Otto T.D."/>
            <person name="Quail M.A."/>
            <person name="Sanders M.J."/>
            <person name="van Tonder A."/>
            <person name="Ginger M.L."/>
            <person name="Field M.C."/>
            <person name="Barry J.D."/>
            <person name="Hertz-Fowler C."/>
            <person name="Berriman M."/>
        </authorList>
    </citation>
    <scope>NUCLEOTIDE SEQUENCE</scope>
    <source>
        <strain evidence="3 4">Y486</strain>
    </source>
</reference>
<dbReference type="EMBL" id="CAEX01008014">
    <property type="protein sequence ID" value="CCD21619.1"/>
    <property type="molecule type" value="Genomic_DNA"/>
</dbReference>
<proteinExistence type="predicted"/>
<keyword evidence="4" id="KW-1185">Reference proteome</keyword>
<feature type="compositionally biased region" description="Basic and acidic residues" evidence="1">
    <location>
        <begin position="206"/>
        <end position="219"/>
    </location>
</feature>
<protein>
    <submittedName>
        <fullName evidence="3">Uncharacterized protein</fullName>
    </submittedName>
</protein>
<feature type="chain" id="PRO_5003389688" evidence="2">
    <location>
        <begin position="27"/>
        <end position="330"/>
    </location>
</feature>
<evidence type="ECO:0000256" key="2">
    <source>
        <dbReference type="SAM" id="SignalP"/>
    </source>
</evidence>
<dbReference type="Proteomes" id="UP000009027">
    <property type="component" value="Unassembled WGS sequence"/>
</dbReference>
<organism evidence="3 4">
    <name type="scientific">Trypanosoma vivax (strain Y486)</name>
    <dbReference type="NCBI Taxonomy" id="1055687"/>
    <lineage>
        <taxon>Eukaryota</taxon>
        <taxon>Discoba</taxon>
        <taxon>Euglenozoa</taxon>
        <taxon>Kinetoplastea</taxon>
        <taxon>Metakinetoplastina</taxon>
        <taxon>Trypanosomatida</taxon>
        <taxon>Trypanosomatidae</taxon>
        <taxon>Trypanosoma</taxon>
        <taxon>Duttonella</taxon>
    </lineage>
</organism>
<keyword evidence="2" id="KW-0732">Signal</keyword>
<evidence type="ECO:0000256" key="1">
    <source>
        <dbReference type="SAM" id="MobiDB-lite"/>
    </source>
</evidence>
<dbReference type="VEuPathDB" id="TriTrypDB:TvY486_0003930"/>
<evidence type="ECO:0000313" key="3">
    <source>
        <dbReference type="EMBL" id="CCD21619.1"/>
    </source>
</evidence>
<feature type="region of interest" description="Disordered" evidence="1">
    <location>
        <begin position="200"/>
        <end position="219"/>
    </location>
</feature>
<sequence length="330" mass="36496">MTELHSFIACTVLCLSTFTAVRLVKAVYWPGGFGKAIHRNSVASICELSRNTRCVMDFINGSENEITGKLQQIEVLLNATEVDLKYLNESIRKPEVGHMEGSLFDNIKLKYGDAEGRLGPIRNLIDKLNITLATRSSEEGAVSGAMQKIDDMNVLIFNSLFKDMNGGYCVGDGHNSSVRREDIPDCNRIGSPAVRINGRCPPLKFPPKDPEPGSSDDVKCRVTTEHSLPSATFTYFGYLKVKFEGEGRKDITVTWDEYDERLPFSTLQTKYETVQGWVDNVSSALAHISSLREEVADIRKLAGASSTPSTRHALGILLIFSVLPNLAHLH</sequence>
<feature type="signal peptide" evidence="2">
    <location>
        <begin position="1"/>
        <end position="26"/>
    </location>
</feature>
<evidence type="ECO:0000313" key="4">
    <source>
        <dbReference type="Proteomes" id="UP000009027"/>
    </source>
</evidence>
<gene>
    <name evidence="3" type="ORF">TvY486_0003930</name>
</gene>
<name>F9WVL1_TRYVY</name>